<accession>A0A2A4J5E7</accession>
<evidence type="ECO:0000313" key="1">
    <source>
        <dbReference type="EMBL" id="PCG66966.1"/>
    </source>
</evidence>
<sequence>MRDTAKIVGMVEKWIYPQQGGFNIYGSGLKTPEAWELRQRNPKHTRNAELLISQKRAVARYVRELGTRHAGARSMPDALAQLPACPARATCTRSSLLLRTLGMYRNMKIVSVSQLKQEQHDFYISPFVVHVLLDCNNQYSALDVWQARTIKVFHTGHAIVT</sequence>
<gene>
    <name evidence="1" type="ORF">B5V51_7013</name>
</gene>
<reference evidence="1" key="1">
    <citation type="submission" date="2017-09" db="EMBL/GenBank/DDBJ databases">
        <title>Contemporary evolution of a Lepidopteran species, Heliothis virescens, in response to modern agricultural practices.</title>
        <authorList>
            <person name="Fritz M.L."/>
            <person name="Deyonke A.M."/>
            <person name="Papanicolaou A."/>
            <person name="Micinski S."/>
            <person name="Westbrook J."/>
            <person name="Gould F."/>
        </authorList>
    </citation>
    <scope>NUCLEOTIDE SEQUENCE [LARGE SCALE GENOMIC DNA]</scope>
    <source>
        <strain evidence="1">HvINT-</strain>
        <tissue evidence="1">Whole body</tissue>
    </source>
</reference>
<organism evidence="1">
    <name type="scientific">Heliothis virescens</name>
    <name type="common">Tobacco budworm moth</name>
    <dbReference type="NCBI Taxonomy" id="7102"/>
    <lineage>
        <taxon>Eukaryota</taxon>
        <taxon>Metazoa</taxon>
        <taxon>Ecdysozoa</taxon>
        <taxon>Arthropoda</taxon>
        <taxon>Hexapoda</taxon>
        <taxon>Insecta</taxon>
        <taxon>Pterygota</taxon>
        <taxon>Neoptera</taxon>
        <taxon>Endopterygota</taxon>
        <taxon>Lepidoptera</taxon>
        <taxon>Glossata</taxon>
        <taxon>Ditrysia</taxon>
        <taxon>Noctuoidea</taxon>
        <taxon>Noctuidae</taxon>
        <taxon>Heliothinae</taxon>
        <taxon>Heliothis</taxon>
    </lineage>
</organism>
<proteinExistence type="predicted"/>
<name>A0A2A4J5E7_HELVI</name>
<comment type="caution">
    <text evidence="1">The sequence shown here is derived from an EMBL/GenBank/DDBJ whole genome shotgun (WGS) entry which is preliminary data.</text>
</comment>
<protein>
    <submittedName>
        <fullName evidence="1">Uncharacterized protein</fullName>
    </submittedName>
</protein>
<dbReference type="AlphaFoldDB" id="A0A2A4J5E7"/>
<dbReference type="EMBL" id="NWSH01003090">
    <property type="protein sequence ID" value="PCG66966.1"/>
    <property type="molecule type" value="Genomic_DNA"/>
</dbReference>